<dbReference type="GO" id="GO:0071765">
    <property type="term" value="P:nuclear inner membrane organization"/>
    <property type="evidence" value="ECO:0007669"/>
    <property type="project" value="InterPro"/>
</dbReference>
<evidence type="ECO:0000256" key="5">
    <source>
        <dbReference type="ARBA" id="ARBA00023242"/>
    </source>
</evidence>
<evidence type="ECO:0000256" key="4">
    <source>
        <dbReference type="ARBA" id="ARBA00023136"/>
    </source>
</evidence>
<feature type="transmembrane region" description="Helical" evidence="7">
    <location>
        <begin position="184"/>
        <end position="204"/>
    </location>
</feature>
<evidence type="ECO:0000313" key="10">
    <source>
        <dbReference type="Proteomes" id="UP000053611"/>
    </source>
</evidence>
<dbReference type="RefSeq" id="XP_018275266.1">
    <property type="nucleotide sequence ID" value="XM_018426111.1"/>
</dbReference>
<accession>A0A0J0XCH6</accession>
<keyword evidence="2 7" id="KW-0812">Transmembrane</keyword>
<proteinExistence type="predicted"/>
<feature type="transmembrane region" description="Helical" evidence="7">
    <location>
        <begin position="459"/>
        <end position="476"/>
    </location>
</feature>
<dbReference type="GO" id="GO:0044732">
    <property type="term" value="C:mitotic spindle pole body"/>
    <property type="evidence" value="ECO:0007669"/>
    <property type="project" value="TreeGrafter"/>
</dbReference>
<dbReference type="STRING" id="879819.A0A0J0XCH6"/>
<name>A0A0J0XCH6_9TREE</name>
<keyword evidence="3 7" id="KW-1133">Transmembrane helix</keyword>
<dbReference type="GO" id="GO:0034992">
    <property type="term" value="C:microtubule organizing center attachment site"/>
    <property type="evidence" value="ECO:0007669"/>
    <property type="project" value="TreeGrafter"/>
</dbReference>
<dbReference type="OrthoDB" id="5966927at2759"/>
<dbReference type="PANTHER" id="PTHR28538:SF1">
    <property type="entry name" value="INTEGRAL INNER NUCLEAR MEMBRANE PROTEIN IMA1"/>
    <property type="match status" value="1"/>
</dbReference>
<dbReference type="AlphaFoldDB" id="A0A0J0XCH6"/>
<keyword evidence="10" id="KW-1185">Reference proteome</keyword>
<gene>
    <name evidence="9" type="ORF">CC85DRAFT_314239</name>
</gene>
<keyword evidence="5" id="KW-0539">Nucleus</keyword>
<evidence type="ECO:0000256" key="2">
    <source>
        <dbReference type="ARBA" id="ARBA00022692"/>
    </source>
</evidence>
<evidence type="ECO:0000256" key="6">
    <source>
        <dbReference type="SAM" id="MobiDB-lite"/>
    </source>
</evidence>
<dbReference type="PANTHER" id="PTHR28538">
    <property type="entry name" value="INTEGRAL INNER NUCLEAR MEMBRANE PROTEIN IMA1"/>
    <property type="match status" value="1"/>
</dbReference>
<dbReference type="Proteomes" id="UP000053611">
    <property type="component" value="Unassembled WGS sequence"/>
</dbReference>
<evidence type="ECO:0000313" key="9">
    <source>
        <dbReference type="EMBL" id="KLT38775.1"/>
    </source>
</evidence>
<evidence type="ECO:0000256" key="1">
    <source>
        <dbReference type="ARBA" id="ARBA00004473"/>
    </source>
</evidence>
<organism evidence="9 10">
    <name type="scientific">Cutaneotrichosporon oleaginosum</name>
    <dbReference type="NCBI Taxonomy" id="879819"/>
    <lineage>
        <taxon>Eukaryota</taxon>
        <taxon>Fungi</taxon>
        <taxon>Dikarya</taxon>
        <taxon>Basidiomycota</taxon>
        <taxon>Agaricomycotina</taxon>
        <taxon>Tremellomycetes</taxon>
        <taxon>Trichosporonales</taxon>
        <taxon>Trichosporonaceae</taxon>
        <taxon>Cutaneotrichosporon</taxon>
    </lineage>
</organism>
<protein>
    <recommendedName>
        <fullName evidence="8">Ima1 N-terminal domain-containing protein</fullName>
    </recommendedName>
</protein>
<evidence type="ECO:0000259" key="8">
    <source>
        <dbReference type="Pfam" id="PF09779"/>
    </source>
</evidence>
<feature type="region of interest" description="Disordered" evidence="6">
    <location>
        <begin position="316"/>
        <end position="369"/>
    </location>
</feature>
<feature type="compositionally biased region" description="Polar residues" evidence="6">
    <location>
        <begin position="316"/>
        <end position="326"/>
    </location>
</feature>
<sequence>MGLFTAAPEQCYFCGSAVGPPSRTRLAWSCSACGCWNGRDRAGQIDGDHPAMRDSAMNEASFARRAHPSSARLPTASSAASPFCHTCQANQTLVLNLLATYLPAESDPTYAERVAGFEAYRTSLNERYPQVCAACQPGVDAWLKRADQRAQAEAFGSALRRSVDTTRRSGPSWIDVGVWRVRSLAWALDMFAVIGIALSGWAAPNVLFRAFQSHTTAVLAVRLCAILWAVWDPTWLHAARERRPAHGRRVWVGTMLGLYVLRLAIASGIIWGLPASWITAAAALDITIVIAALTRRRDTSRIQLTLVRPVRIEAHSQTLPSSQHPSTALHHPAPSLSHSQASPQRSRPSAVFGQPSLALPERSDEPMDWEPTHSDWDGFGVGTQRMFAAAESNETGLEALLATWGLGGEPVRERPQAAWGRYERGRWGEQRKQGSGGVFAIPQPSTPPDVLRPLRDSRIVLVMLRVAALLAVLTGLPTEIALKALLGLEVAASTVMLGAALPSRSWWLALYALDAGVRAVVLFLPSVTPLPEALRAQAPAIECVVWALLDAALLLT</sequence>
<comment type="subcellular location">
    <subcellularLocation>
        <location evidence="1">Nucleus inner membrane</location>
        <topology evidence="1">Multi-pass membrane protein</topology>
    </subcellularLocation>
</comment>
<feature type="transmembrane region" description="Helical" evidence="7">
    <location>
        <begin position="277"/>
        <end position="294"/>
    </location>
</feature>
<feature type="compositionally biased region" description="Polar residues" evidence="6">
    <location>
        <begin position="336"/>
        <end position="347"/>
    </location>
</feature>
<keyword evidence="4 7" id="KW-0472">Membrane</keyword>
<feature type="domain" description="Ima1 N-terminal" evidence="8">
    <location>
        <begin position="10"/>
        <end position="139"/>
    </location>
</feature>
<dbReference type="GO" id="GO:0005637">
    <property type="term" value="C:nuclear inner membrane"/>
    <property type="evidence" value="ECO:0007669"/>
    <property type="project" value="UniProtKB-SubCell"/>
</dbReference>
<evidence type="ECO:0000256" key="3">
    <source>
        <dbReference type="ARBA" id="ARBA00022989"/>
    </source>
</evidence>
<evidence type="ECO:0000256" key="7">
    <source>
        <dbReference type="SAM" id="Phobius"/>
    </source>
</evidence>
<dbReference type="GeneID" id="28986714"/>
<dbReference type="InterPro" id="IPR042321">
    <property type="entry name" value="Ima1"/>
</dbReference>
<feature type="transmembrane region" description="Helical" evidence="7">
    <location>
        <begin position="250"/>
        <end position="271"/>
    </location>
</feature>
<dbReference type="InterPro" id="IPR018617">
    <property type="entry name" value="Ima1_N"/>
</dbReference>
<dbReference type="Pfam" id="PF09779">
    <property type="entry name" value="Ima1_N"/>
    <property type="match status" value="1"/>
</dbReference>
<dbReference type="GO" id="GO:0034506">
    <property type="term" value="C:chromosome, centromeric core domain"/>
    <property type="evidence" value="ECO:0007669"/>
    <property type="project" value="TreeGrafter"/>
</dbReference>
<reference evidence="9 10" key="1">
    <citation type="submission" date="2015-03" db="EMBL/GenBank/DDBJ databases">
        <title>Genomics and transcriptomics of the oil-accumulating basidiomycete yeast T. oleaginosus allow insights into substrate utilization and the diverse evolutionary trajectories of mating systems in fungi.</title>
        <authorList>
            <consortium name="DOE Joint Genome Institute"/>
            <person name="Kourist R."/>
            <person name="Kracht O."/>
            <person name="Bracharz F."/>
            <person name="Lipzen A."/>
            <person name="Nolan M."/>
            <person name="Ohm R."/>
            <person name="Grigoriev I."/>
            <person name="Sun S."/>
            <person name="Heitman J."/>
            <person name="Bruck T."/>
            <person name="Nowrousian M."/>
        </authorList>
    </citation>
    <scope>NUCLEOTIDE SEQUENCE [LARGE SCALE GENOMIC DNA]</scope>
    <source>
        <strain evidence="9 10">IBC0246</strain>
    </source>
</reference>
<dbReference type="EMBL" id="KQ087284">
    <property type="protein sequence ID" value="KLT38775.1"/>
    <property type="molecule type" value="Genomic_DNA"/>
</dbReference>